<evidence type="ECO:0000313" key="1">
    <source>
        <dbReference type="EMBL" id="KAB7849963.1"/>
    </source>
</evidence>
<comment type="caution">
    <text evidence="1">The sequence shown here is derived from an EMBL/GenBank/DDBJ whole genome shotgun (WGS) entry which is preliminary data.</text>
</comment>
<dbReference type="EMBL" id="VOKX01000009">
    <property type="protein sequence ID" value="KAB7849963.1"/>
    <property type="molecule type" value="Genomic_DNA"/>
</dbReference>
<gene>
    <name evidence="1" type="ORF">FRZ00_04895</name>
</gene>
<protein>
    <submittedName>
        <fullName evidence="1">Uncharacterized protein</fullName>
    </submittedName>
</protein>
<organism evidence="1 2">
    <name type="scientific">Streptomyces mobaraensis</name>
    <name type="common">Streptoverticillium mobaraense</name>
    <dbReference type="NCBI Taxonomy" id="35621"/>
    <lineage>
        <taxon>Bacteria</taxon>
        <taxon>Bacillati</taxon>
        <taxon>Actinomycetota</taxon>
        <taxon>Actinomycetes</taxon>
        <taxon>Kitasatosporales</taxon>
        <taxon>Streptomycetaceae</taxon>
        <taxon>Streptomyces</taxon>
    </lineage>
</organism>
<evidence type="ECO:0000313" key="2">
    <source>
        <dbReference type="Proteomes" id="UP000327000"/>
    </source>
</evidence>
<reference evidence="1 2" key="1">
    <citation type="journal article" date="2019" name="Microb. Cell Fact.">
        <title>Exploring novel herbicidin analogues by transcriptional regulator overexpression and MS/MS molecular networking.</title>
        <authorList>
            <person name="Shi Y."/>
            <person name="Gu R."/>
            <person name="Li Y."/>
            <person name="Wang X."/>
            <person name="Ren W."/>
            <person name="Li X."/>
            <person name="Wang L."/>
            <person name="Xie Y."/>
            <person name="Hong B."/>
        </authorList>
    </citation>
    <scope>NUCLEOTIDE SEQUENCE [LARGE SCALE GENOMIC DNA]</scope>
    <source>
        <strain evidence="1 2">US-43</strain>
    </source>
</reference>
<name>A0A5N5WCG6_STRMB</name>
<proteinExistence type="predicted"/>
<accession>A0A5N5WCG6</accession>
<dbReference type="AlphaFoldDB" id="A0A5N5WCG6"/>
<dbReference type="Proteomes" id="UP000327000">
    <property type="component" value="Unassembled WGS sequence"/>
</dbReference>
<sequence>MSAHEQVLRRFERMTHMPFGVGARPALVPNPRVPCAACTRIADARYAAERAGEWKRVELLRREGLRHGDEVHRG</sequence>
<keyword evidence="2" id="KW-1185">Reference proteome</keyword>